<evidence type="ECO:0000313" key="8">
    <source>
        <dbReference type="EMBL" id="SEA64935.1"/>
    </source>
</evidence>
<dbReference type="PANTHER" id="PTHR33692:SF1">
    <property type="entry name" value="RIBOSOME MATURATION FACTOR RIMM"/>
    <property type="match status" value="1"/>
</dbReference>
<dbReference type="Proteomes" id="UP000199288">
    <property type="component" value="Unassembled WGS sequence"/>
</dbReference>
<dbReference type="HAMAP" id="MF_00014">
    <property type="entry name" value="Ribosome_mat_RimM"/>
    <property type="match status" value="1"/>
</dbReference>
<evidence type="ECO:0000256" key="4">
    <source>
        <dbReference type="ARBA" id="ARBA00023186"/>
    </source>
</evidence>
<dbReference type="GO" id="GO:0043022">
    <property type="term" value="F:ribosome binding"/>
    <property type="evidence" value="ECO:0007669"/>
    <property type="project" value="InterPro"/>
</dbReference>
<dbReference type="PANTHER" id="PTHR33692">
    <property type="entry name" value="RIBOSOME MATURATION FACTOR RIMM"/>
    <property type="match status" value="1"/>
</dbReference>
<dbReference type="RefSeq" id="WP_092565618.1">
    <property type="nucleotide sequence ID" value="NZ_FNQV01000014.1"/>
</dbReference>
<comment type="domain">
    <text evidence="5">The PRC barrel domain binds ribosomal protein uS19.</text>
</comment>
<dbReference type="Pfam" id="PF01782">
    <property type="entry name" value="RimM"/>
    <property type="match status" value="1"/>
</dbReference>
<keyword evidence="4 5" id="KW-0143">Chaperone</keyword>
<keyword evidence="2 5" id="KW-0690">Ribosome biogenesis</keyword>
<evidence type="ECO:0000256" key="1">
    <source>
        <dbReference type="ARBA" id="ARBA00022490"/>
    </source>
</evidence>
<reference evidence="9" key="1">
    <citation type="submission" date="2016-10" db="EMBL/GenBank/DDBJ databases">
        <authorList>
            <person name="Varghese N."/>
            <person name="Submissions S."/>
        </authorList>
    </citation>
    <scope>NUCLEOTIDE SEQUENCE [LARGE SCALE GENOMIC DNA]</scope>
    <source>
        <strain evidence="9">KPR-1</strain>
    </source>
</reference>
<comment type="subunit">
    <text evidence="5">Binds ribosomal protein uS19.</text>
</comment>
<accession>A0A1H4CWV4</accession>
<dbReference type="GO" id="GO:0005840">
    <property type="term" value="C:ribosome"/>
    <property type="evidence" value="ECO:0007669"/>
    <property type="project" value="InterPro"/>
</dbReference>
<dbReference type="NCBIfam" id="TIGR02273">
    <property type="entry name" value="16S_RimM"/>
    <property type="match status" value="1"/>
</dbReference>
<proteinExistence type="inferred from homology"/>
<comment type="similarity">
    <text evidence="5">Belongs to the RimM family.</text>
</comment>
<organism evidence="8 9">
    <name type="scientific">Bowdeniella nasicola</name>
    <dbReference type="NCBI Taxonomy" id="208480"/>
    <lineage>
        <taxon>Bacteria</taxon>
        <taxon>Bacillati</taxon>
        <taxon>Actinomycetota</taxon>
        <taxon>Actinomycetes</taxon>
        <taxon>Actinomycetales</taxon>
        <taxon>Actinomycetaceae</taxon>
        <taxon>Bowdeniella</taxon>
    </lineage>
</organism>
<dbReference type="Gene3D" id="2.30.30.240">
    <property type="entry name" value="PRC-barrel domain"/>
    <property type="match status" value="1"/>
</dbReference>
<dbReference type="AlphaFoldDB" id="A0A1H4CWV4"/>
<comment type="function">
    <text evidence="5">An accessory protein needed during the final step in the assembly of 30S ribosomal subunit, possibly for assembly of the head region. Essential for efficient processing of 16S rRNA. May be needed both before and after RbfA during the maturation of 16S rRNA. It has affinity for free ribosomal 30S subunits but not for 70S ribosomes.</text>
</comment>
<feature type="domain" description="Ribosome maturation factor RimM PRC barrel" evidence="7">
    <location>
        <begin position="94"/>
        <end position="158"/>
    </location>
</feature>
<dbReference type="OrthoDB" id="5381335at2"/>
<dbReference type="EMBL" id="FNQV01000014">
    <property type="protein sequence ID" value="SEA64935.1"/>
    <property type="molecule type" value="Genomic_DNA"/>
</dbReference>
<comment type="subcellular location">
    <subcellularLocation>
        <location evidence="5">Cytoplasm</location>
    </subcellularLocation>
</comment>
<dbReference type="Gene3D" id="2.40.30.60">
    <property type="entry name" value="RimM"/>
    <property type="match status" value="1"/>
</dbReference>
<sequence>MRLAVATIASAVGLKGHVRLKVATDDPAARFVPGALLLTDDGELTVADVRSDGKSWQVAFKGHEDRTAAEALRDVRLYIETDNEDAYEDEFFYHELLGLPVVDTAGRELGSVKRIQAMPGHDLIIVETARGEVMVPFVSELVPEVTQSGVVVDPPRGLFDDDAEEVRP</sequence>
<dbReference type="InterPro" id="IPR011033">
    <property type="entry name" value="PRC_barrel-like_sf"/>
</dbReference>
<dbReference type="InterPro" id="IPR056792">
    <property type="entry name" value="PRC_RimM"/>
</dbReference>
<dbReference type="InterPro" id="IPR002676">
    <property type="entry name" value="RimM_N"/>
</dbReference>
<dbReference type="InterPro" id="IPR036976">
    <property type="entry name" value="RimM_N_sf"/>
</dbReference>
<dbReference type="GO" id="GO:0006364">
    <property type="term" value="P:rRNA processing"/>
    <property type="evidence" value="ECO:0007669"/>
    <property type="project" value="UniProtKB-UniRule"/>
</dbReference>
<dbReference type="Pfam" id="PF24986">
    <property type="entry name" value="PRC_RimM"/>
    <property type="match status" value="1"/>
</dbReference>
<keyword evidence="3 5" id="KW-0698">rRNA processing</keyword>
<gene>
    <name evidence="5" type="primary">rimM</name>
    <name evidence="8" type="ORF">SAMN02910418_02076</name>
</gene>
<dbReference type="InterPro" id="IPR011961">
    <property type="entry name" value="RimM"/>
</dbReference>
<keyword evidence="9" id="KW-1185">Reference proteome</keyword>
<protein>
    <recommendedName>
        <fullName evidence="5">Ribosome maturation factor RimM</fullName>
    </recommendedName>
</protein>
<name>A0A1H4CWV4_9ACTO</name>
<dbReference type="GO" id="GO:0005737">
    <property type="term" value="C:cytoplasm"/>
    <property type="evidence" value="ECO:0007669"/>
    <property type="project" value="UniProtKB-SubCell"/>
</dbReference>
<evidence type="ECO:0000256" key="3">
    <source>
        <dbReference type="ARBA" id="ARBA00022552"/>
    </source>
</evidence>
<dbReference type="SUPFAM" id="SSF50447">
    <property type="entry name" value="Translation proteins"/>
    <property type="match status" value="1"/>
</dbReference>
<keyword evidence="1 5" id="KW-0963">Cytoplasm</keyword>
<dbReference type="SUPFAM" id="SSF50346">
    <property type="entry name" value="PRC-barrel domain"/>
    <property type="match status" value="1"/>
</dbReference>
<feature type="domain" description="RimM N-terminal" evidence="6">
    <location>
        <begin position="5"/>
        <end position="82"/>
    </location>
</feature>
<evidence type="ECO:0000256" key="2">
    <source>
        <dbReference type="ARBA" id="ARBA00022517"/>
    </source>
</evidence>
<dbReference type="GO" id="GO:0042274">
    <property type="term" value="P:ribosomal small subunit biogenesis"/>
    <property type="evidence" value="ECO:0007669"/>
    <property type="project" value="UniProtKB-UniRule"/>
</dbReference>
<dbReference type="InterPro" id="IPR009000">
    <property type="entry name" value="Transl_B-barrel_sf"/>
</dbReference>
<evidence type="ECO:0000259" key="7">
    <source>
        <dbReference type="Pfam" id="PF24986"/>
    </source>
</evidence>
<evidence type="ECO:0000313" key="9">
    <source>
        <dbReference type="Proteomes" id="UP000199288"/>
    </source>
</evidence>
<evidence type="ECO:0000259" key="6">
    <source>
        <dbReference type="Pfam" id="PF01782"/>
    </source>
</evidence>
<evidence type="ECO:0000256" key="5">
    <source>
        <dbReference type="HAMAP-Rule" id="MF_00014"/>
    </source>
</evidence>